<name>A0ABQ9ARI1_9ROSI</name>
<dbReference type="InterPro" id="IPR044791">
    <property type="entry name" value="Beta-glucanase/XTH"/>
</dbReference>
<feature type="signal peptide" evidence="3">
    <location>
        <begin position="1"/>
        <end position="25"/>
    </location>
</feature>
<dbReference type="PANTHER" id="PTHR31062">
    <property type="entry name" value="XYLOGLUCAN ENDOTRANSGLUCOSYLASE/HYDROLASE PROTEIN 8-RELATED"/>
    <property type="match status" value="1"/>
</dbReference>
<dbReference type="InterPro" id="IPR013320">
    <property type="entry name" value="ConA-like_dom_sf"/>
</dbReference>
<gene>
    <name evidence="5" type="ORF">OIU77_005998</name>
</gene>
<keyword evidence="3" id="KW-0732">Signal</keyword>
<dbReference type="Proteomes" id="UP001141253">
    <property type="component" value="Chromosome 18"/>
</dbReference>
<organism evidence="5 6">
    <name type="scientific">Salix suchowensis</name>
    <dbReference type="NCBI Taxonomy" id="1278906"/>
    <lineage>
        <taxon>Eukaryota</taxon>
        <taxon>Viridiplantae</taxon>
        <taxon>Streptophyta</taxon>
        <taxon>Embryophyta</taxon>
        <taxon>Tracheophyta</taxon>
        <taxon>Spermatophyta</taxon>
        <taxon>Magnoliopsida</taxon>
        <taxon>eudicotyledons</taxon>
        <taxon>Gunneridae</taxon>
        <taxon>Pentapetalae</taxon>
        <taxon>rosids</taxon>
        <taxon>fabids</taxon>
        <taxon>Malpighiales</taxon>
        <taxon>Salicaceae</taxon>
        <taxon>Saliceae</taxon>
        <taxon>Salix</taxon>
    </lineage>
</organism>
<protein>
    <recommendedName>
        <fullName evidence="4">GH16 domain-containing protein</fullName>
    </recommendedName>
</protein>
<dbReference type="EMBL" id="JAPFFI010000017">
    <property type="protein sequence ID" value="KAJ6355519.1"/>
    <property type="molecule type" value="Genomic_DNA"/>
</dbReference>
<sequence>MASLQTFLAALLIVAVAFDPRSVNAKFSKSMSFYWGANNSAILGDGDDLQLVLNRKSGSGVKSKRAFLFGSFQVLLKLVPGNSAGTVTTYYVSSSGAHTRRNRLRVLREYIRTAIHHTHKHLHSRKWNQGTAIPPLV</sequence>
<evidence type="ECO:0000256" key="1">
    <source>
        <dbReference type="ARBA" id="ARBA00022801"/>
    </source>
</evidence>
<keyword evidence="1" id="KW-0378">Hydrolase</keyword>
<evidence type="ECO:0000256" key="2">
    <source>
        <dbReference type="ARBA" id="ARBA00023295"/>
    </source>
</evidence>
<dbReference type="Gene3D" id="2.60.120.200">
    <property type="match status" value="1"/>
</dbReference>
<evidence type="ECO:0000256" key="3">
    <source>
        <dbReference type="SAM" id="SignalP"/>
    </source>
</evidence>
<evidence type="ECO:0000313" key="5">
    <source>
        <dbReference type="EMBL" id="KAJ6355519.1"/>
    </source>
</evidence>
<keyword evidence="6" id="KW-1185">Reference proteome</keyword>
<feature type="domain" description="GH16" evidence="4">
    <location>
        <begin position="30"/>
        <end position="96"/>
    </location>
</feature>
<keyword evidence="2" id="KW-0326">Glycosidase</keyword>
<reference evidence="5" key="1">
    <citation type="submission" date="2022-10" db="EMBL/GenBank/DDBJ databases">
        <authorList>
            <person name="Hyden B.L."/>
            <person name="Feng K."/>
            <person name="Yates T."/>
            <person name="Jawdy S."/>
            <person name="Smart L.B."/>
            <person name="Muchero W."/>
        </authorList>
    </citation>
    <scope>NUCLEOTIDE SEQUENCE</scope>
    <source>
        <tissue evidence="5">Shoot tip</tissue>
    </source>
</reference>
<dbReference type="InterPro" id="IPR000757">
    <property type="entry name" value="Beta-glucanase-like"/>
</dbReference>
<accession>A0ABQ9ARI1</accession>
<reference evidence="5" key="2">
    <citation type="journal article" date="2023" name="Int. J. Mol. Sci.">
        <title>De Novo Assembly and Annotation of 11 Diverse Shrub Willow (Salix) Genomes Reveals Novel Gene Organization in Sex-Linked Regions.</title>
        <authorList>
            <person name="Hyden B."/>
            <person name="Feng K."/>
            <person name="Yates T.B."/>
            <person name="Jawdy S."/>
            <person name="Cereghino C."/>
            <person name="Smart L.B."/>
            <person name="Muchero W."/>
        </authorList>
    </citation>
    <scope>NUCLEOTIDE SEQUENCE</scope>
    <source>
        <tissue evidence="5">Shoot tip</tissue>
    </source>
</reference>
<evidence type="ECO:0000259" key="4">
    <source>
        <dbReference type="Pfam" id="PF00722"/>
    </source>
</evidence>
<dbReference type="SUPFAM" id="SSF49899">
    <property type="entry name" value="Concanavalin A-like lectins/glucanases"/>
    <property type="match status" value="1"/>
</dbReference>
<comment type="caution">
    <text evidence="5">The sequence shown here is derived from an EMBL/GenBank/DDBJ whole genome shotgun (WGS) entry which is preliminary data.</text>
</comment>
<dbReference type="Pfam" id="PF00722">
    <property type="entry name" value="Glyco_hydro_16"/>
    <property type="match status" value="1"/>
</dbReference>
<feature type="chain" id="PRO_5046771780" description="GH16 domain-containing protein" evidence="3">
    <location>
        <begin position="26"/>
        <end position="137"/>
    </location>
</feature>
<evidence type="ECO:0000313" key="6">
    <source>
        <dbReference type="Proteomes" id="UP001141253"/>
    </source>
</evidence>
<proteinExistence type="predicted"/>